<evidence type="ECO:0000256" key="4">
    <source>
        <dbReference type="ARBA" id="ARBA00022722"/>
    </source>
</evidence>
<name>A0A139WJT9_TRICA</name>
<dbReference type="Pfam" id="PF00078">
    <property type="entry name" value="RVT_1"/>
    <property type="match status" value="1"/>
</dbReference>
<dbReference type="Proteomes" id="UP000007266">
    <property type="component" value="Linkage group 3"/>
</dbReference>
<feature type="compositionally biased region" description="Basic and acidic residues" evidence="10">
    <location>
        <begin position="1"/>
        <end position="10"/>
    </location>
</feature>
<feature type="domain" description="Reverse transcriptase" evidence="12">
    <location>
        <begin position="654"/>
        <end position="833"/>
    </location>
</feature>
<keyword evidence="2" id="KW-0808">Transferase</keyword>
<evidence type="ECO:0000256" key="3">
    <source>
        <dbReference type="ARBA" id="ARBA00022695"/>
    </source>
</evidence>
<dbReference type="InterPro" id="IPR000477">
    <property type="entry name" value="RT_dom"/>
</dbReference>
<dbReference type="AlphaFoldDB" id="A0A139WJT9"/>
<dbReference type="Pfam" id="PF03732">
    <property type="entry name" value="Retrotrans_gag"/>
    <property type="match status" value="1"/>
</dbReference>
<dbReference type="InterPro" id="IPR001878">
    <property type="entry name" value="Znf_CCHC"/>
</dbReference>
<feature type="domain" description="CCHC-type" evidence="11">
    <location>
        <begin position="379"/>
        <end position="394"/>
    </location>
</feature>
<dbReference type="InterPro" id="IPR005162">
    <property type="entry name" value="Retrotrans_gag_dom"/>
</dbReference>
<evidence type="ECO:0000259" key="12">
    <source>
        <dbReference type="PROSITE" id="PS50878"/>
    </source>
</evidence>
<dbReference type="FunFam" id="3.30.70.270:FF:000023">
    <property type="entry name" value="Pol"/>
    <property type="match status" value="1"/>
</dbReference>
<feature type="region of interest" description="Disordered" evidence="10">
    <location>
        <begin position="1"/>
        <end position="61"/>
    </location>
</feature>
<dbReference type="Pfam" id="PF17917">
    <property type="entry name" value="RT_RNaseH"/>
    <property type="match status" value="1"/>
</dbReference>
<evidence type="ECO:0000313" key="13">
    <source>
        <dbReference type="EMBL" id="KYB28249.1"/>
    </source>
</evidence>
<evidence type="ECO:0000256" key="6">
    <source>
        <dbReference type="ARBA" id="ARBA00022801"/>
    </source>
</evidence>
<dbReference type="InParanoid" id="A0A139WJT9"/>
<dbReference type="GO" id="GO:0003964">
    <property type="term" value="F:RNA-directed DNA polymerase activity"/>
    <property type="evidence" value="ECO:0007669"/>
    <property type="project" value="UniProtKB-KW"/>
</dbReference>
<feature type="coiled-coil region" evidence="9">
    <location>
        <begin position="70"/>
        <end position="104"/>
    </location>
</feature>
<keyword evidence="14" id="KW-1185">Reference proteome</keyword>
<dbReference type="PROSITE" id="PS50878">
    <property type="entry name" value="RT_POL"/>
    <property type="match status" value="1"/>
</dbReference>
<reference evidence="13 14" key="2">
    <citation type="journal article" date="2010" name="Nucleic Acids Res.">
        <title>BeetleBase in 2010: revisions to provide comprehensive genomic information for Tribolium castaneum.</title>
        <authorList>
            <person name="Kim H.S."/>
            <person name="Murphy T."/>
            <person name="Xia J."/>
            <person name="Caragea D."/>
            <person name="Park Y."/>
            <person name="Beeman R.W."/>
            <person name="Lorenzen M.D."/>
            <person name="Butcher S."/>
            <person name="Manak J.R."/>
            <person name="Brown S.J."/>
        </authorList>
    </citation>
    <scope>GENOME REANNOTATION</scope>
    <source>
        <strain evidence="13 14">Georgia GA2</strain>
    </source>
</reference>
<dbReference type="SMART" id="SM00343">
    <property type="entry name" value="ZnF_C2HC"/>
    <property type="match status" value="2"/>
</dbReference>
<keyword evidence="3" id="KW-0548">Nucleotidyltransferase</keyword>
<protein>
    <recommendedName>
        <fullName evidence="1">RNA-directed DNA polymerase</fullName>
        <ecNumber evidence="1">2.7.7.49</ecNumber>
    </recommendedName>
</protein>
<keyword evidence="5" id="KW-0255">Endonuclease</keyword>
<gene>
    <name evidence="13" type="primary">AUGUSTUS-3.0.2_32668</name>
    <name evidence="13" type="ORF">TcasGA2_TC032668</name>
</gene>
<dbReference type="Gene3D" id="3.10.10.10">
    <property type="entry name" value="HIV Type 1 Reverse Transcriptase, subunit A, domain 1"/>
    <property type="match status" value="1"/>
</dbReference>
<reference evidence="13 14" key="1">
    <citation type="journal article" date="2008" name="Nature">
        <title>The genome of the model beetle and pest Tribolium castaneum.</title>
        <authorList>
            <consortium name="Tribolium Genome Sequencing Consortium"/>
            <person name="Richards S."/>
            <person name="Gibbs R.A."/>
            <person name="Weinstock G.M."/>
            <person name="Brown S.J."/>
            <person name="Denell R."/>
            <person name="Beeman R.W."/>
            <person name="Gibbs R."/>
            <person name="Beeman R.W."/>
            <person name="Brown S.J."/>
            <person name="Bucher G."/>
            <person name="Friedrich M."/>
            <person name="Grimmelikhuijzen C.J."/>
            <person name="Klingler M."/>
            <person name="Lorenzen M."/>
            <person name="Richards S."/>
            <person name="Roth S."/>
            <person name="Schroder R."/>
            <person name="Tautz D."/>
            <person name="Zdobnov E.M."/>
            <person name="Muzny D."/>
            <person name="Gibbs R.A."/>
            <person name="Weinstock G.M."/>
            <person name="Attaway T."/>
            <person name="Bell S."/>
            <person name="Buhay C.J."/>
            <person name="Chandrabose M.N."/>
            <person name="Chavez D."/>
            <person name="Clerk-Blankenburg K.P."/>
            <person name="Cree A."/>
            <person name="Dao M."/>
            <person name="Davis C."/>
            <person name="Chacko J."/>
            <person name="Dinh H."/>
            <person name="Dugan-Rocha S."/>
            <person name="Fowler G."/>
            <person name="Garner T.T."/>
            <person name="Garnes J."/>
            <person name="Gnirke A."/>
            <person name="Hawes A."/>
            <person name="Hernandez J."/>
            <person name="Hines S."/>
            <person name="Holder M."/>
            <person name="Hume J."/>
            <person name="Jhangiani S.N."/>
            <person name="Joshi V."/>
            <person name="Khan Z.M."/>
            <person name="Jackson L."/>
            <person name="Kovar C."/>
            <person name="Kowis A."/>
            <person name="Lee S."/>
            <person name="Lewis L.R."/>
            <person name="Margolis J."/>
            <person name="Morgan M."/>
            <person name="Nazareth L.V."/>
            <person name="Nguyen N."/>
            <person name="Okwuonu G."/>
            <person name="Parker D."/>
            <person name="Richards S."/>
            <person name="Ruiz S.J."/>
            <person name="Santibanez J."/>
            <person name="Savard J."/>
            <person name="Scherer S.E."/>
            <person name="Schneider B."/>
            <person name="Sodergren E."/>
            <person name="Tautz D."/>
            <person name="Vattahil S."/>
            <person name="Villasana D."/>
            <person name="White C.S."/>
            <person name="Wright R."/>
            <person name="Park Y."/>
            <person name="Beeman R.W."/>
            <person name="Lord J."/>
            <person name="Oppert B."/>
            <person name="Lorenzen M."/>
            <person name="Brown S."/>
            <person name="Wang L."/>
            <person name="Savard J."/>
            <person name="Tautz D."/>
            <person name="Richards S."/>
            <person name="Weinstock G."/>
            <person name="Gibbs R.A."/>
            <person name="Liu Y."/>
            <person name="Worley K."/>
            <person name="Weinstock G."/>
            <person name="Elsik C.G."/>
            <person name="Reese J.T."/>
            <person name="Elhaik E."/>
            <person name="Landan G."/>
            <person name="Graur D."/>
            <person name="Arensburger P."/>
            <person name="Atkinson P."/>
            <person name="Beeman R.W."/>
            <person name="Beidler J."/>
            <person name="Brown S.J."/>
            <person name="Demuth J.P."/>
            <person name="Drury D.W."/>
            <person name="Du Y.Z."/>
            <person name="Fujiwara H."/>
            <person name="Lorenzen M."/>
            <person name="Maselli V."/>
            <person name="Osanai M."/>
            <person name="Park Y."/>
            <person name="Robertson H.M."/>
            <person name="Tu Z."/>
            <person name="Wang J.J."/>
            <person name="Wang S."/>
            <person name="Richards S."/>
            <person name="Song H."/>
            <person name="Zhang L."/>
            <person name="Sodergren E."/>
            <person name="Werner D."/>
            <person name="Stanke M."/>
            <person name="Morgenstern B."/>
            <person name="Solovyev V."/>
            <person name="Kosarev P."/>
            <person name="Brown G."/>
            <person name="Chen H.C."/>
            <person name="Ermolaeva O."/>
            <person name="Hlavina W."/>
            <person name="Kapustin Y."/>
            <person name="Kiryutin B."/>
            <person name="Kitts P."/>
            <person name="Maglott D."/>
            <person name="Pruitt K."/>
            <person name="Sapojnikov V."/>
            <person name="Souvorov A."/>
            <person name="Mackey A.J."/>
            <person name="Waterhouse R.M."/>
            <person name="Wyder S."/>
            <person name="Zdobnov E.M."/>
            <person name="Zdobnov E.M."/>
            <person name="Wyder S."/>
            <person name="Kriventseva E.V."/>
            <person name="Kadowaki T."/>
            <person name="Bork P."/>
            <person name="Aranda M."/>
            <person name="Bao R."/>
            <person name="Beermann A."/>
            <person name="Berns N."/>
            <person name="Bolognesi R."/>
            <person name="Bonneton F."/>
            <person name="Bopp D."/>
            <person name="Brown S.J."/>
            <person name="Bucher G."/>
            <person name="Butts T."/>
            <person name="Chaumot A."/>
            <person name="Denell R.E."/>
            <person name="Ferrier D.E."/>
            <person name="Friedrich M."/>
            <person name="Gordon C.M."/>
            <person name="Jindra M."/>
            <person name="Klingler M."/>
            <person name="Lan Q."/>
            <person name="Lattorff H.M."/>
            <person name="Laudet V."/>
            <person name="von Levetsow C."/>
            <person name="Liu Z."/>
            <person name="Lutz R."/>
            <person name="Lynch J.A."/>
            <person name="da Fonseca R.N."/>
            <person name="Posnien N."/>
            <person name="Reuter R."/>
            <person name="Roth S."/>
            <person name="Savard J."/>
            <person name="Schinko J.B."/>
            <person name="Schmitt C."/>
            <person name="Schoppmeier M."/>
            <person name="Schroder R."/>
            <person name="Shippy T.D."/>
            <person name="Simonnet F."/>
            <person name="Marques-Souza H."/>
            <person name="Tautz D."/>
            <person name="Tomoyasu Y."/>
            <person name="Trauner J."/>
            <person name="Van der Zee M."/>
            <person name="Vervoort M."/>
            <person name="Wittkopp N."/>
            <person name="Wimmer E.A."/>
            <person name="Yang X."/>
            <person name="Jones A.K."/>
            <person name="Sattelle D.B."/>
            <person name="Ebert P.R."/>
            <person name="Nelson D."/>
            <person name="Scott J.G."/>
            <person name="Beeman R.W."/>
            <person name="Muthukrishnan S."/>
            <person name="Kramer K.J."/>
            <person name="Arakane Y."/>
            <person name="Beeman R.W."/>
            <person name="Zhu Q."/>
            <person name="Hogenkamp D."/>
            <person name="Dixit R."/>
            <person name="Oppert B."/>
            <person name="Jiang H."/>
            <person name="Zou Z."/>
            <person name="Marshall J."/>
            <person name="Elpidina E."/>
            <person name="Vinokurov K."/>
            <person name="Oppert C."/>
            <person name="Zou Z."/>
            <person name="Evans J."/>
            <person name="Lu Z."/>
            <person name="Zhao P."/>
            <person name="Sumathipala N."/>
            <person name="Altincicek B."/>
            <person name="Vilcinskas A."/>
            <person name="Williams M."/>
            <person name="Hultmark D."/>
            <person name="Hetru C."/>
            <person name="Jiang H."/>
            <person name="Grimmelikhuijzen C.J."/>
            <person name="Hauser F."/>
            <person name="Cazzamali G."/>
            <person name="Williamson M."/>
            <person name="Park Y."/>
            <person name="Li B."/>
            <person name="Tanaka Y."/>
            <person name="Predel R."/>
            <person name="Neupert S."/>
            <person name="Schachtner J."/>
            <person name="Verleyen P."/>
            <person name="Raible F."/>
            <person name="Bork P."/>
            <person name="Friedrich M."/>
            <person name="Walden K.K."/>
            <person name="Robertson H.M."/>
            <person name="Angeli S."/>
            <person name="Foret S."/>
            <person name="Bucher G."/>
            <person name="Schuetz S."/>
            <person name="Maleszka R."/>
            <person name="Wimmer E.A."/>
            <person name="Beeman R.W."/>
            <person name="Lorenzen M."/>
            <person name="Tomoyasu Y."/>
            <person name="Miller S.C."/>
            <person name="Grossmann D."/>
            <person name="Bucher G."/>
        </authorList>
    </citation>
    <scope>NUCLEOTIDE SEQUENCE [LARGE SCALE GENOMIC DNA]</scope>
    <source>
        <strain evidence="13 14">Georgia GA2</strain>
    </source>
</reference>
<keyword evidence="8" id="KW-0862">Zinc</keyword>
<dbReference type="GO" id="GO:0008270">
    <property type="term" value="F:zinc ion binding"/>
    <property type="evidence" value="ECO:0007669"/>
    <property type="project" value="UniProtKB-KW"/>
</dbReference>
<dbReference type="InterPro" id="IPR036875">
    <property type="entry name" value="Znf_CCHC_sf"/>
</dbReference>
<keyword evidence="7" id="KW-0695">RNA-directed DNA polymerase</keyword>
<dbReference type="GO" id="GO:0003676">
    <property type="term" value="F:nucleic acid binding"/>
    <property type="evidence" value="ECO:0007669"/>
    <property type="project" value="InterPro"/>
</dbReference>
<dbReference type="CDD" id="cd00303">
    <property type="entry name" value="retropepsin_like"/>
    <property type="match status" value="1"/>
</dbReference>
<dbReference type="OMA" id="RINEHED"/>
<evidence type="ECO:0000256" key="10">
    <source>
        <dbReference type="SAM" id="MobiDB-lite"/>
    </source>
</evidence>
<keyword evidence="6" id="KW-0378">Hydrolase</keyword>
<dbReference type="SUPFAM" id="SSF56672">
    <property type="entry name" value="DNA/RNA polymerases"/>
    <property type="match status" value="1"/>
</dbReference>
<dbReference type="GO" id="GO:0004519">
    <property type="term" value="F:endonuclease activity"/>
    <property type="evidence" value="ECO:0007669"/>
    <property type="project" value="UniProtKB-KW"/>
</dbReference>
<organism evidence="13 14">
    <name type="scientific">Tribolium castaneum</name>
    <name type="common">Red flour beetle</name>
    <dbReference type="NCBI Taxonomy" id="7070"/>
    <lineage>
        <taxon>Eukaryota</taxon>
        <taxon>Metazoa</taxon>
        <taxon>Ecdysozoa</taxon>
        <taxon>Arthropoda</taxon>
        <taxon>Hexapoda</taxon>
        <taxon>Insecta</taxon>
        <taxon>Pterygota</taxon>
        <taxon>Neoptera</taxon>
        <taxon>Endopterygota</taxon>
        <taxon>Coleoptera</taxon>
        <taxon>Polyphaga</taxon>
        <taxon>Cucujiformia</taxon>
        <taxon>Tenebrionidae</taxon>
        <taxon>Tenebrionidae incertae sedis</taxon>
        <taxon>Tribolium</taxon>
    </lineage>
</organism>
<dbReference type="GO" id="GO:0016787">
    <property type="term" value="F:hydrolase activity"/>
    <property type="evidence" value="ECO:0007669"/>
    <property type="project" value="UniProtKB-KW"/>
</dbReference>
<keyword evidence="4" id="KW-0540">Nuclease</keyword>
<dbReference type="InterPro" id="IPR041588">
    <property type="entry name" value="Integrase_H2C2"/>
</dbReference>
<dbReference type="PANTHER" id="PTHR37984">
    <property type="entry name" value="PROTEIN CBG26694"/>
    <property type="match status" value="1"/>
</dbReference>
<dbReference type="PROSITE" id="PS50158">
    <property type="entry name" value="ZF_CCHC"/>
    <property type="match status" value="2"/>
</dbReference>
<keyword evidence="8" id="KW-0863">Zinc-finger</keyword>
<dbReference type="EMBL" id="KQ971334">
    <property type="protein sequence ID" value="KYB28249.1"/>
    <property type="molecule type" value="Genomic_DNA"/>
</dbReference>
<evidence type="ECO:0000256" key="8">
    <source>
        <dbReference type="PROSITE-ProRule" id="PRU00047"/>
    </source>
</evidence>
<dbReference type="EC" id="2.7.7.49" evidence="1"/>
<dbReference type="Pfam" id="PF00098">
    <property type="entry name" value="zf-CCHC"/>
    <property type="match status" value="2"/>
</dbReference>
<dbReference type="Gene3D" id="3.30.70.270">
    <property type="match status" value="2"/>
</dbReference>
<evidence type="ECO:0000256" key="1">
    <source>
        <dbReference type="ARBA" id="ARBA00012493"/>
    </source>
</evidence>
<dbReference type="Gene3D" id="2.40.70.10">
    <property type="entry name" value="Acid Proteases"/>
    <property type="match status" value="1"/>
</dbReference>
<feature type="compositionally biased region" description="Basic and acidic residues" evidence="10">
    <location>
        <begin position="1194"/>
        <end position="1212"/>
    </location>
</feature>
<evidence type="ECO:0000256" key="9">
    <source>
        <dbReference type="SAM" id="Coils"/>
    </source>
</evidence>
<dbReference type="InterPro" id="IPR050951">
    <property type="entry name" value="Retrovirus_Pol_polyprotein"/>
</dbReference>
<dbReference type="Pfam" id="PF13650">
    <property type="entry name" value="Asp_protease_2"/>
    <property type="match status" value="1"/>
</dbReference>
<dbReference type="InterPro" id="IPR043128">
    <property type="entry name" value="Rev_trsase/Diguanyl_cyclase"/>
</dbReference>
<keyword evidence="8" id="KW-0479">Metal-binding</keyword>
<feature type="region of interest" description="Disordered" evidence="10">
    <location>
        <begin position="1192"/>
        <end position="1214"/>
    </location>
</feature>
<proteinExistence type="predicted"/>
<keyword evidence="9" id="KW-0175">Coiled coil</keyword>
<dbReference type="CDD" id="cd09274">
    <property type="entry name" value="RNase_HI_RT_Ty3"/>
    <property type="match status" value="1"/>
</dbReference>
<accession>A0A139WJT9</accession>
<dbReference type="PANTHER" id="PTHR37984:SF5">
    <property type="entry name" value="PROTEIN NYNRIN-LIKE"/>
    <property type="match status" value="1"/>
</dbReference>
<dbReference type="FunFam" id="1.10.340.70:FF:000001">
    <property type="entry name" value="Retrovirus-related Pol polyprotein from transposon gypsy-like Protein"/>
    <property type="match status" value="1"/>
</dbReference>
<dbReference type="InterPro" id="IPR043502">
    <property type="entry name" value="DNA/RNA_pol_sf"/>
</dbReference>
<dbReference type="Gene3D" id="1.10.340.70">
    <property type="match status" value="1"/>
</dbReference>
<dbReference type="InterPro" id="IPR041373">
    <property type="entry name" value="RT_RNaseH"/>
</dbReference>
<sequence length="1251" mass="144230">MDELLGEKPSNKCKHAIESSTTSATIENVRENVETEVTEAQGAVEDEPQQQTTKRKRKAPVSVNVDAFMKKRAEKKQRRHDEKMTMAREKLEVLREKNEILRMLEDSIPFRSQPNRSVEEIIIMGTEKVVADMMTMFTDALRVMEQNRVASEERLMKMMLEQQNRGTTIQTVPDFSKSVETFDGDCESGAAIEWLEKINVTAEIHSWSNECCLETARNHLVGAARKWYDAHRTEIKTWTDFVTQFKKTFEIRVSTTECWRQMQSRQQIPGESVSTYFHDKFQLCQKLKLPFAETKEQIVVGLSNKNIVQGLVAKSHTDADELLHDIIEFSRILNNSRAFSGINERSKKPSKNINEIKCYNCLQAGHLASKCTQPKQTICFQCKQTGHVAKDCKNSYGEKSQNFSRKPVATVKKEVSLISSHQKPREDSDGIEKYLRVTKVDDVNIHAMIDMGSSVCTVRSSVVKENNWPITRKDVQLFGFGNNSPIPCLGVVNAGIQIDEVRVDNVDICIVADDAQSVDMIIGRPFTENENLIYLRVDDKLIFKKREDFPFSEWEISTDEHKKTAEDSEVVSEECEITEDQIIVDPSTPPEITHELIKLFNEFRSCFAFNLKELGCTDVMKMKIRDTNVPVSAKPYRASLREREIIKNIVRDWKENGIVTETNSQYASPVVLVQKKSGEPRLVVDYRRLNKQTEKVPFPIPSIDEQFEMLSESRIFSTLDLAHGYLQIPLDEESKEKTAFITPDETGQFERLMFGLTNGPYEFCRLMHIVLGPLRNKVCMTYIDDILLGAKDWTDMLDKLKMVLTALKKAKLTLKLRKCVFGLKEVEFLGYTISSEKMQPAKSKMRAISEFPTPKNIHELKRFLGLTSYFRRFLRNYAIRARPLTDLTRKTQTFTWGEDQSAAFEDLRDSLCAEPVLKLYNPKATITELHTDACSAGVAGMLLQTDSAGQLHPVYYISKKTTDVEEKYHSTKLELMAVVWCIERLRNLLIGLKFVVYTDCQAITFLNNFKTQNAQICRWFNLLQEYDVEIKHRPGGRMAHVDALSRAPVDDSQDTLDHIHERLEVLQTLDETDYVLMIQYGDAELRELIQILKKPNEERTPVERQRVLPYKLDSARLLRNVNVNGSGKWLYVIPKSMRKSIVVKHHDQLGHFGVDRTVAKIRERYWFAKMKQYVQRHISACAECLLNKIPSGKRPGELHPPRPPRRPFEKNSFRPCRPFSKNRRRKFLHSCGNRCFNEVCETVPHEEYKIQ</sequence>
<dbReference type="CDD" id="cd01647">
    <property type="entry name" value="RT_LTR"/>
    <property type="match status" value="1"/>
</dbReference>
<feature type="domain" description="CCHC-type" evidence="11">
    <location>
        <begin position="357"/>
        <end position="373"/>
    </location>
</feature>
<dbReference type="SUPFAM" id="SSF57756">
    <property type="entry name" value="Retrovirus zinc finger-like domains"/>
    <property type="match status" value="1"/>
</dbReference>
<evidence type="ECO:0000256" key="5">
    <source>
        <dbReference type="ARBA" id="ARBA00022759"/>
    </source>
</evidence>
<dbReference type="Gene3D" id="4.10.60.10">
    <property type="entry name" value="Zinc finger, CCHC-type"/>
    <property type="match status" value="2"/>
</dbReference>
<evidence type="ECO:0000256" key="7">
    <source>
        <dbReference type="ARBA" id="ARBA00022918"/>
    </source>
</evidence>
<evidence type="ECO:0000313" key="14">
    <source>
        <dbReference type="Proteomes" id="UP000007266"/>
    </source>
</evidence>
<evidence type="ECO:0000256" key="2">
    <source>
        <dbReference type="ARBA" id="ARBA00022679"/>
    </source>
</evidence>
<dbReference type="InterPro" id="IPR021109">
    <property type="entry name" value="Peptidase_aspartic_dom_sf"/>
</dbReference>
<dbReference type="STRING" id="7070.A0A139WJT9"/>
<evidence type="ECO:0000259" key="11">
    <source>
        <dbReference type="PROSITE" id="PS50158"/>
    </source>
</evidence>
<dbReference type="eggNOG" id="KOG0017">
    <property type="taxonomic scope" value="Eukaryota"/>
</dbReference>
<dbReference type="Pfam" id="PF17921">
    <property type="entry name" value="Integrase_H2C2"/>
    <property type="match status" value="1"/>
</dbReference>